<proteinExistence type="predicted"/>
<dbReference type="Proteomes" id="UP001501725">
    <property type="component" value="Unassembled WGS sequence"/>
</dbReference>
<dbReference type="EMBL" id="BAABGY010000011">
    <property type="protein sequence ID" value="GAA4338167.1"/>
    <property type="molecule type" value="Genomic_DNA"/>
</dbReference>
<dbReference type="RefSeq" id="WP_345257031.1">
    <property type="nucleotide sequence ID" value="NZ_BAABGY010000011.1"/>
</dbReference>
<sequence length="68" mass="7585">MQTPERPEREAPPPGYCARCGARFDPADPRAARIHEHDARPALRIRYRPQGAPPDASFVLVLPPQCPN</sequence>
<organism evidence="2 3">
    <name type="scientific">Flaviaesturariibacter amylovorans</name>
    <dbReference type="NCBI Taxonomy" id="1084520"/>
    <lineage>
        <taxon>Bacteria</taxon>
        <taxon>Pseudomonadati</taxon>
        <taxon>Bacteroidota</taxon>
        <taxon>Chitinophagia</taxon>
        <taxon>Chitinophagales</taxon>
        <taxon>Chitinophagaceae</taxon>
        <taxon>Flaviaestuariibacter</taxon>
    </lineage>
</organism>
<name>A0ABP8HED3_9BACT</name>
<feature type="region of interest" description="Disordered" evidence="1">
    <location>
        <begin position="48"/>
        <end position="68"/>
    </location>
</feature>
<keyword evidence="3" id="KW-1185">Reference proteome</keyword>
<evidence type="ECO:0008006" key="4">
    <source>
        <dbReference type="Google" id="ProtNLM"/>
    </source>
</evidence>
<accession>A0ABP8HED3</accession>
<protein>
    <recommendedName>
        <fullName evidence="4">C2H2-type domain-containing protein</fullName>
    </recommendedName>
</protein>
<evidence type="ECO:0000256" key="1">
    <source>
        <dbReference type="SAM" id="MobiDB-lite"/>
    </source>
</evidence>
<comment type="caution">
    <text evidence="2">The sequence shown here is derived from an EMBL/GenBank/DDBJ whole genome shotgun (WGS) entry which is preliminary data.</text>
</comment>
<reference evidence="3" key="1">
    <citation type="journal article" date="2019" name="Int. J. Syst. Evol. Microbiol.">
        <title>The Global Catalogue of Microorganisms (GCM) 10K type strain sequencing project: providing services to taxonomists for standard genome sequencing and annotation.</title>
        <authorList>
            <consortium name="The Broad Institute Genomics Platform"/>
            <consortium name="The Broad Institute Genome Sequencing Center for Infectious Disease"/>
            <person name="Wu L."/>
            <person name="Ma J."/>
        </authorList>
    </citation>
    <scope>NUCLEOTIDE SEQUENCE [LARGE SCALE GENOMIC DNA]</scope>
    <source>
        <strain evidence="3">JCM 17919</strain>
    </source>
</reference>
<evidence type="ECO:0000313" key="3">
    <source>
        <dbReference type="Proteomes" id="UP001501725"/>
    </source>
</evidence>
<evidence type="ECO:0000313" key="2">
    <source>
        <dbReference type="EMBL" id="GAA4338167.1"/>
    </source>
</evidence>
<gene>
    <name evidence="2" type="ORF">GCM10023184_34420</name>
</gene>